<accession>A0A381U569</accession>
<dbReference type="PANTHER" id="PTHR45753">
    <property type="entry name" value="ORNITHINE CARBAMOYLTRANSFERASE, MITOCHONDRIAL"/>
    <property type="match status" value="1"/>
</dbReference>
<protein>
    <recommendedName>
        <fullName evidence="5">Ornithine carbamoyltransferase</fullName>
    </recommendedName>
</protein>
<dbReference type="InterPro" id="IPR006132">
    <property type="entry name" value="Asp/Orn_carbamoyltranf_P-bd"/>
</dbReference>
<dbReference type="PROSITE" id="PS00097">
    <property type="entry name" value="CARBAMOYLTRANSFERASE"/>
    <property type="match status" value="1"/>
</dbReference>
<dbReference type="NCBIfam" id="NF001986">
    <property type="entry name" value="PRK00779.1"/>
    <property type="match status" value="1"/>
</dbReference>
<organism evidence="4">
    <name type="scientific">marine metagenome</name>
    <dbReference type="NCBI Taxonomy" id="408172"/>
    <lineage>
        <taxon>unclassified sequences</taxon>
        <taxon>metagenomes</taxon>
        <taxon>ecological metagenomes</taxon>
    </lineage>
</organism>
<dbReference type="EMBL" id="UINC01005763">
    <property type="protein sequence ID" value="SVA23392.1"/>
    <property type="molecule type" value="Genomic_DNA"/>
</dbReference>
<feature type="domain" description="Aspartate/ornithine carbamoyltransferase Asp/Orn-binding" evidence="2">
    <location>
        <begin position="108"/>
        <end position="255"/>
    </location>
</feature>
<feature type="domain" description="Aspartate/ornithine carbamoyltransferase carbamoyl-P binding" evidence="3">
    <location>
        <begin position="1"/>
        <end position="101"/>
    </location>
</feature>
<dbReference type="Pfam" id="PF00185">
    <property type="entry name" value="OTCace"/>
    <property type="match status" value="1"/>
</dbReference>
<evidence type="ECO:0008006" key="5">
    <source>
        <dbReference type="Google" id="ProtNLM"/>
    </source>
</evidence>
<dbReference type="PRINTS" id="PR00102">
    <property type="entry name" value="OTCASE"/>
</dbReference>
<dbReference type="InterPro" id="IPR006131">
    <property type="entry name" value="Asp_carbamoyltransf_Asp/Orn-bd"/>
</dbReference>
<dbReference type="PANTHER" id="PTHR45753:SF3">
    <property type="entry name" value="ORNITHINE TRANSCARBAMYLASE, MITOCHONDRIAL"/>
    <property type="match status" value="1"/>
</dbReference>
<dbReference type="PRINTS" id="PR00100">
    <property type="entry name" value="AOTCASE"/>
</dbReference>
<keyword evidence="1" id="KW-0808">Transferase</keyword>
<dbReference type="GO" id="GO:0019240">
    <property type="term" value="P:citrulline biosynthetic process"/>
    <property type="evidence" value="ECO:0007669"/>
    <property type="project" value="TreeGrafter"/>
</dbReference>
<reference evidence="4" key="1">
    <citation type="submission" date="2018-05" db="EMBL/GenBank/DDBJ databases">
        <authorList>
            <person name="Lanie J.A."/>
            <person name="Ng W.-L."/>
            <person name="Kazmierczak K.M."/>
            <person name="Andrzejewski T.M."/>
            <person name="Davidsen T.M."/>
            <person name="Wayne K.J."/>
            <person name="Tettelin H."/>
            <person name="Glass J.I."/>
            <person name="Rusch D."/>
            <person name="Podicherti R."/>
            <person name="Tsui H.-C.T."/>
            <person name="Winkler M.E."/>
        </authorList>
    </citation>
    <scope>NUCLEOTIDE SEQUENCE</scope>
</reference>
<dbReference type="NCBIfam" id="TIGR00658">
    <property type="entry name" value="orni_carb_tr"/>
    <property type="match status" value="1"/>
</dbReference>
<dbReference type="InterPro" id="IPR036901">
    <property type="entry name" value="Asp/Orn_carbamoylTrfase_sf"/>
</dbReference>
<proteinExistence type="predicted"/>
<dbReference type="FunFam" id="3.40.50.1370:FF:000008">
    <property type="entry name" value="Ornithine carbamoyltransferase"/>
    <property type="match status" value="1"/>
</dbReference>
<dbReference type="InterPro" id="IPR002292">
    <property type="entry name" value="Orn/put_carbamltrans"/>
</dbReference>
<dbReference type="SUPFAM" id="SSF53671">
    <property type="entry name" value="Aspartate/ornithine carbamoyltransferase"/>
    <property type="match status" value="1"/>
</dbReference>
<dbReference type="AlphaFoldDB" id="A0A381U569"/>
<dbReference type="GO" id="GO:0004585">
    <property type="term" value="F:ornithine carbamoyltransferase activity"/>
    <property type="evidence" value="ECO:0007669"/>
    <property type="project" value="TreeGrafter"/>
</dbReference>
<evidence type="ECO:0000313" key="4">
    <source>
        <dbReference type="EMBL" id="SVA23392.1"/>
    </source>
</evidence>
<feature type="non-terminal residue" evidence="4">
    <location>
        <position position="1"/>
    </location>
</feature>
<dbReference type="GO" id="GO:0042450">
    <property type="term" value="P:L-arginine biosynthetic process via ornithine"/>
    <property type="evidence" value="ECO:0007669"/>
    <property type="project" value="TreeGrafter"/>
</dbReference>
<name>A0A381U569_9ZZZZ</name>
<evidence type="ECO:0000256" key="1">
    <source>
        <dbReference type="ARBA" id="ARBA00022679"/>
    </source>
</evidence>
<sequence>MVMIFEKPSTRTRISFDIAVKQLGGSSIFLNPEGIHYGKGDETLKDTAKVLSEYADIIMLRTSSHKNLEEFGKYLNIPIINGLSDQSHPCQVLTDLFSFEEAKGSISGKSIAWLGDGNNNMSNSLIEAAGKFDFKLKIGCPNKYKPNKKIMTWAKKNKANVLVTDNPAEAVKDVDCVMTDKWVSMNDKVNKKAKKKSLKKYQVNKKLMNLAKSSALFMHCLPVGRGEEVTDEVIDGKQSIVWTQALNRVHVQKSII</sequence>
<evidence type="ECO:0000259" key="2">
    <source>
        <dbReference type="Pfam" id="PF00185"/>
    </source>
</evidence>
<dbReference type="InterPro" id="IPR006130">
    <property type="entry name" value="Asp/Orn_carbamoylTrfase"/>
</dbReference>
<feature type="non-terminal residue" evidence="4">
    <location>
        <position position="256"/>
    </location>
</feature>
<dbReference type="Gene3D" id="3.40.50.1370">
    <property type="entry name" value="Aspartate/ornithine carbamoyltransferase"/>
    <property type="match status" value="2"/>
</dbReference>
<dbReference type="GO" id="GO:0016597">
    <property type="term" value="F:amino acid binding"/>
    <property type="evidence" value="ECO:0007669"/>
    <property type="project" value="InterPro"/>
</dbReference>
<dbReference type="Pfam" id="PF02729">
    <property type="entry name" value="OTCace_N"/>
    <property type="match status" value="1"/>
</dbReference>
<gene>
    <name evidence="4" type="ORF">METZ01_LOCUS76246</name>
</gene>
<evidence type="ECO:0000259" key="3">
    <source>
        <dbReference type="Pfam" id="PF02729"/>
    </source>
</evidence>